<evidence type="ECO:0000313" key="3">
    <source>
        <dbReference type="EMBL" id="CAY71363.1"/>
    </source>
</evidence>
<dbReference type="Gene3D" id="3.40.1210.10">
    <property type="entry name" value="Survival protein SurE-like phosphatase/nucleotidase"/>
    <property type="match status" value="1"/>
</dbReference>
<dbReference type="SUPFAM" id="SSF56059">
    <property type="entry name" value="Glutathione synthetase ATP-binding domain-like"/>
    <property type="match status" value="1"/>
</dbReference>
<dbReference type="OMA" id="TNTCFQE"/>
<dbReference type="InterPro" id="IPR027746">
    <property type="entry name" value="TTL"/>
</dbReference>
<dbReference type="PANTHER" id="PTHR47551">
    <property type="entry name" value="TUBULIN--TYROSINE LIGASE PBY1-RELATED"/>
    <property type="match status" value="1"/>
</dbReference>
<feature type="coiled-coil region" evidence="1">
    <location>
        <begin position="482"/>
        <end position="513"/>
    </location>
</feature>
<dbReference type="OrthoDB" id="202825at2759"/>
<dbReference type="GO" id="GO:0000932">
    <property type="term" value="C:P-body"/>
    <property type="evidence" value="ECO:0007669"/>
    <property type="project" value="TreeGrafter"/>
</dbReference>
<sequence>MHVLLINDDGPPNLMSSPYAKFLVDAIRNHTDWELSIVVPSQQRSWIGKAHFAGKELTAQYLYSALNCPMDDSSHGPFASPVSRYREDKNLQEWVLIDGTPASCTDIGVHHLYKDKPPVDLVLSGPNYGRNSTALYIMASGTLGGALEGALTGKRAIGLSYSFYTRDHDAKVLKIASELSLKLIKYLYNNWHPEAELYSINVPLKDSLGPDTKAIFAPILENRWGSVFTKVIESKKDLPEVSDIVDETVAHKTTFKWTPDFDSVHTSVKESVGLNDGKVVEQGNIRYVTILPFFRVLSTNNLVSLHLKQFTRVLTPLRVKLISNKSVLLVTYDKNSYIFDPLINAMERKLPKVPVVSTFPEKYHKLVHYGDYEGLNFDKIVSEPSYKVCSYIYRKALIRKHYLANTVKVYKTKHPESILATHVPLSYQLELDYAEFLDDALDEYLDLREELEENESSGCHKTYILKPSMSDKAQGIRIFRTIDELQAIFDSFEDEASDAEEEAEETNDAASDNRIIISQLRHFIVQEYVDKPLLLPQYNNRKLHIRTYIVANGDLEVYVFEKMLLLFANDPYVSPEKTEKDEDGVFILNGHLTNTCAQKTVITDEITDANTNVVELWSSKLTENQKQKLFGQVKEIVKELFKAALSVDRINFQPLSNAFEVFGIDFLVDENFECSLLEVNSYPDFKQTGDDLKQIIYQLFEGIVDQCISPFYFPDSKKKNPLMHKVLDTNTGSLS</sequence>
<dbReference type="eggNOG" id="KOG2157">
    <property type="taxonomic scope" value="Eukaryota"/>
</dbReference>
<keyword evidence="4" id="KW-1185">Reference proteome</keyword>
<dbReference type="InterPro" id="IPR002828">
    <property type="entry name" value="SurE-like_Pase/nucleotidase"/>
</dbReference>
<dbReference type="InterPro" id="IPR036523">
    <property type="entry name" value="SurE-like_sf"/>
</dbReference>
<dbReference type="GeneID" id="8201048"/>
<name>C4R6Y8_KOMPG</name>
<dbReference type="AlphaFoldDB" id="C4R6Y8"/>
<accession>C4R6Y8</accession>
<evidence type="ECO:0000313" key="4">
    <source>
        <dbReference type="Proteomes" id="UP000000314"/>
    </source>
</evidence>
<dbReference type="FunCoup" id="C4R6Y8">
    <property type="interactions" value="31"/>
</dbReference>
<dbReference type="SMR" id="C4R6Y8"/>
<dbReference type="STRING" id="644223.C4R6Y8"/>
<feature type="domain" description="Survival protein SurE-like phosphatase/nucleotidase" evidence="2">
    <location>
        <begin position="3"/>
        <end position="206"/>
    </location>
</feature>
<dbReference type="HOGENOM" id="CLU_007204_0_0_1"/>
<protein>
    <submittedName>
        <fullName evidence="3">Tubulin tyrosine ligase associated with P-bodies</fullName>
    </submittedName>
</protein>
<dbReference type="PANTHER" id="PTHR47551:SF1">
    <property type="entry name" value="TUBULIN--TYROSINE LIGASE PBY1-RELATED"/>
    <property type="match status" value="1"/>
</dbReference>
<dbReference type="EMBL" id="FN392322">
    <property type="protein sequence ID" value="CAY71363.1"/>
    <property type="molecule type" value="Genomic_DNA"/>
</dbReference>
<dbReference type="KEGG" id="ppa:PAS_chr4_0137"/>
<proteinExistence type="predicted"/>
<dbReference type="GO" id="GO:0016874">
    <property type="term" value="F:ligase activity"/>
    <property type="evidence" value="ECO:0007669"/>
    <property type="project" value="UniProtKB-KW"/>
</dbReference>
<dbReference type="NCBIfam" id="TIGR00087">
    <property type="entry name" value="surE"/>
    <property type="match status" value="1"/>
</dbReference>
<reference evidence="3 4" key="1">
    <citation type="journal article" date="2009" name="Nat. Biotechnol.">
        <title>Genome sequence of the recombinant protein production host Pichia pastoris.</title>
        <authorList>
            <person name="De Schutter K."/>
            <person name="Lin Y.C."/>
            <person name="Tiels P."/>
            <person name="Van Hecke A."/>
            <person name="Glinka S."/>
            <person name="Weber-Lehmann J."/>
            <person name="Rouze P."/>
            <person name="Van de Peer Y."/>
            <person name="Callewaert N."/>
        </authorList>
    </citation>
    <scope>NUCLEOTIDE SEQUENCE [LARGE SCALE GENOMIC DNA]</scope>
    <source>
        <strain evidence="4">GS115 / ATCC 20864</strain>
    </source>
</reference>
<evidence type="ECO:0000256" key="1">
    <source>
        <dbReference type="SAM" id="Coils"/>
    </source>
</evidence>
<dbReference type="InterPro" id="IPR004344">
    <property type="entry name" value="TTL/TTLL_fam"/>
</dbReference>
<dbReference type="Proteomes" id="UP000000314">
    <property type="component" value="Chromosome 4"/>
</dbReference>
<evidence type="ECO:0000259" key="2">
    <source>
        <dbReference type="Pfam" id="PF01975"/>
    </source>
</evidence>
<keyword evidence="3" id="KW-0436">Ligase</keyword>
<dbReference type="GO" id="GO:0016787">
    <property type="term" value="F:hydrolase activity"/>
    <property type="evidence" value="ECO:0007669"/>
    <property type="project" value="InterPro"/>
</dbReference>
<dbReference type="SUPFAM" id="SSF64167">
    <property type="entry name" value="SurE-like"/>
    <property type="match status" value="1"/>
</dbReference>
<organism evidence="3 4">
    <name type="scientific">Komagataella phaffii (strain GS115 / ATCC 20864)</name>
    <name type="common">Yeast</name>
    <name type="synonym">Pichia pastoris</name>
    <dbReference type="NCBI Taxonomy" id="644223"/>
    <lineage>
        <taxon>Eukaryota</taxon>
        <taxon>Fungi</taxon>
        <taxon>Dikarya</taxon>
        <taxon>Ascomycota</taxon>
        <taxon>Saccharomycotina</taxon>
        <taxon>Pichiomycetes</taxon>
        <taxon>Pichiales</taxon>
        <taxon>Pichiaceae</taxon>
        <taxon>Komagataella</taxon>
    </lineage>
</organism>
<gene>
    <name evidence="3" type="ordered locus">PAS_chr4_0137</name>
</gene>
<keyword evidence="1" id="KW-0175">Coiled coil</keyword>
<dbReference type="Pfam" id="PF03133">
    <property type="entry name" value="TTL"/>
    <property type="match status" value="1"/>
</dbReference>
<dbReference type="Gene3D" id="3.30.470.20">
    <property type="entry name" value="ATP-grasp fold, B domain"/>
    <property type="match status" value="1"/>
</dbReference>
<dbReference type="PROSITE" id="PS51221">
    <property type="entry name" value="TTL"/>
    <property type="match status" value="1"/>
</dbReference>
<dbReference type="RefSeq" id="XP_002493542.1">
    <property type="nucleotide sequence ID" value="XM_002493497.1"/>
</dbReference>
<dbReference type="Pfam" id="PF01975">
    <property type="entry name" value="SurE"/>
    <property type="match status" value="1"/>
</dbReference>
<dbReference type="InParanoid" id="C4R6Y8"/>